<dbReference type="Proteomes" id="UP000198656">
    <property type="component" value="Unassembled WGS sequence"/>
</dbReference>
<dbReference type="CDD" id="cd02440">
    <property type="entry name" value="AdoMet_MTases"/>
    <property type="match status" value="1"/>
</dbReference>
<keyword evidence="2" id="KW-0808">Transferase</keyword>
<evidence type="ECO:0000313" key="2">
    <source>
        <dbReference type="EMBL" id="SDH36574.1"/>
    </source>
</evidence>
<dbReference type="NCBIfam" id="NF045667">
    <property type="entry name" value="MTase_DVU1556"/>
    <property type="match status" value="1"/>
</dbReference>
<keyword evidence="3" id="KW-1185">Reference proteome</keyword>
<dbReference type="InterPro" id="IPR013216">
    <property type="entry name" value="Methyltransf_11"/>
</dbReference>
<evidence type="ECO:0000313" key="3">
    <source>
        <dbReference type="Proteomes" id="UP000198656"/>
    </source>
</evidence>
<keyword evidence="2" id="KW-0489">Methyltransferase</keyword>
<protein>
    <submittedName>
        <fullName evidence="2">Ubiquinone/menaquinone biosynthesis C-methylase UbiE</fullName>
    </submittedName>
</protein>
<dbReference type="InterPro" id="IPR029063">
    <property type="entry name" value="SAM-dependent_MTases_sf"/>
</dbReference>
<evidence type="ECO:0000259" key="1">
    <source>
        <dbReference type="Pfam" id="PF08241"/>
    </source>
</evidence>
<dbReference type="STRING" id="1121419.SAMN05443529_112119"/>
<dbReference type="Pfam" id="PF08241">
    <property type="entry name" value="Methyltransf_11"/>
    <property type="match status" value="1"/>
</dbReference>
<name>A0A1G8BTZ1_9FIRM</name>
<reference evidence="3" key="1">
    <citation type="submission" date="2016-10" db="EMBL/GenBank/DDBJ databases">
        <authorList>
            <person name="Varghese N."/>
            <person name="Submissions S."/>
        </authorList>
    </citation>
    <scope>NUCLEOTIDE SEQUENCE [LARGE SCALE GENOMIC DNA]</scope>
    <source>
        <strain evidence="3">DSM 8344</strain>
    </source>
</reference>
<dbReference type="AlphaFoldDB" id="A0A1G8BTZ1"/>
<dbReference type="GO" id="GO:0032259">
    <property type="term" value="P:methylation"/>
    <property type="evidence" value="ECO:0007669"/>
    <property type="project" value="UniProtKB-KW"/>
</dbReference>
<dbReference type="RefSeq" id="WP_176786141.1">
    <property type="nucleotide sequence ID" value="NZ_FNCP01000012.1"/>
</dbReference>
<dbReference type="SUPFAM" id="SSF53335">
    <property type="entry name" value="S-adenosyl-L-methionine-dependent methyltransferases"/>
    <property type="match status" value="1"/>
</dbReference>
<dbReference type="PANTHER" id="PTHR43591">
    <property type="entry name" value="METHYLTRANSFERASE"/>
    <property type="match status" value="1"/>
</dbReference>
<organism evidence="2 3">
    <name type="scientific">Desulfosporosinus hippei DSM 8344</name>
    <dbReference type="NCBI Taxonomy" id="1121419"/>
    <lineage>
        <taxon>Bacteria</taxon>
        <taxon>Bacillati</taxon>
        <taxon>Bacillota</taxon>
        <taxon>Clostridia</taxon>
        <taxon>Eubacteriales</taxon>
        <taxon>Desulfitobacteriaceae</taxon>
        <taxon>Desulfosporosinus</taxon>
    </lineage>
</organism>
<dbReference type="EMBL" id="FNCP01000012">
    <property type="protein sequence ID" value="SDH36574.1"/>
    <property type="molecule type" value="Genomic_DNA"/>
</dbReference>
<dbReference type="GO" id="GO:0008757">
    <property type="term" value="F:S-adenosylmethionine-dependent methyltransferase activity"/>
    <property type="evidence" value="ECO:0007669"/>
    <property type="project" value="InterPro"/>
</dbReference>
<sequence>MNNNDQGIFKLYESDLLRQSTGDTLRPGGFYLTDLGVRSCDFPPGARVLDVGCGSGATVDRLVSLYGLQALGLDPSALLLESGLKQNPNLNLIQGLGEDLPFPAQEMDGVFAECALSVMEDLDQVLKEIFRVLNPGGWLVINDVYARNPEGLQALQELRLDSCIRRALPKESLINKLTQQGFHLVNWKDHTNLLTQLTVDLIMTHGSMNNFWLKTSVCSCSNPDSGSGSVDPILVQGALKQAKMGYFQLIAQKDATSVRKG</sequence>
<keyword evidence="2" id="KW-0830">Ubiquinone</keyword>
<dbReference type="Gene3D" id="3.40.50.150">
    <property type="entry name" value="Vaccinia Virus protein VP39"/>
    <property type="match status" value="1"/>
</dbReference>
<gene>
    <name evidence="2" type="ORF">SAMN05443529_112119</name>
</gene>
<dbReference type="PANTHER" id="PTHR43591:SF24">
    <property type="entry name" value="2-METHOXY-6-POLYPRENYL-1,4-BENZOQUINOL METHYLASE, MITOCHONDRIAL"/>
    <property type="match status" value="1"/>
</dbReference>
<proteinExistence type="predicted"/>
<feature type="domain" description="Methyltransferase type 11" evidence="1">
    <location>
        <begin position="49"/>
        <end position="141"/>
    </location>
</feature>
<accession>A0A1G8BTZ1</accession>